<dbReference type="EMBL" id="JBFDAA010000010">
    <property type="protein sequence ID" value="KAL1124527.1"/>
    <property type="molecule type" value="Genomic_DNA"/>
</dbReference>
<name>A0ABD0YMS0_9HEMI</name>
<gene>
    <name evidence="1" type="ORF">AAG570_001153</name>
</gene>
<organism evidence="1 2">
    <name type="scientific">Ranatra chinensis</name>
    <dbReference type="NCBI Taxonomy" id="642074"/>
    <lineage>
        <taxon>Eukaryota</taxon>
        <taxon>Metazoa</taxon>
        <taxon>Ecdysozoa</taxon>
        <taxon>Arthropoda</taxon>
        <taxon>Hexapoda</taxon>
        <taxon>Insecta</taxon>
        <taxon>Pterygota</taxon>
        <taxon>Neoptera</taxon>
        <taxon>Paraneoptera</taxon>
        <taxon>Hemiptera</taxon>
        <taxon>Heteroptera</taxon>
        <taxon>Panheteroptera</taxon>
        <taxon>Nepomorpha</taxon>
        <taxon>Nepidae</taxon>
        <taxon>Ranatrinae</taxon>
        <taxon>Ranatra</taxon>
    </lineage>
</organism>
<sequence length="133" mass="15521">MARRNMFYENKKQKTTEIAGEVIEALMQRAYQKTGVWTPYWLVFLTPKVKSALLPWDKPVLAIARKKCKLLRQVLVTSKDVKFKVSMLSELPPKVKVLDFDGELFFRGTESLMVLPHKDRNISWLPEAELILR</sequence>
<proteinExistence type="predicted"/>
<keyword evidence="2" id="KW-1185">Reference proteome</keyword>
<comment type="caution">
    <text evidence="1">The sequence shown here is derived from an EMBL/GenBank/DDBJ whole genome shotgun (WGS) entry which is preliminary data.</text>
</comment>
<evidence type="ECO:0000313" key="2">
    <source>
        <dbReference type="Proteomes" id="UP001558652"/>
    </source>
</evidence>
<reference evidence="1 2" key="1">
    <citation type="submission" date="2024-07" db="EMBL/GenBank/DDBJ databases">
        <title>Chromosome-level genome assembly of the water stick insect Ranatra chinensis (Heteroptera: Nepidae).</title>
        <authorList>
            <person name="Liu X."/>
        </authorList>
    </citation>
    <scope>NUCLEOTIDE SEQUENCE [LARGE SCALE GENOMIC DNA]</scope>
    <source>
        <strain evidence="1">Cailab_2021Rc</strain>
        <tissue evidence="1">Muscle</tissue>
    </source>
</reference>
<evidence type="ECO:0000313" key="1">
    <source>
        <dbReference type="EMBL" id="KAL1124527.1"/>
    </source>
</evidence>
<accession>A0ABD0YMS0</accession>
<dbReference type="Proteomes" id="UP001558652">
    <property type="component" value="Unassembled WGS sequence"/>
</dbReference>
<protein>
    <submittedName>
        <fullName evidence="1">Uncharacterized protein</fullName>
    </submittedName>
</protein>
<dbReference type="AlphaFoldDB" id="A0ABD0YMS0"/>